<dbReference type="EMBL" id="BAABFV010000001">
    <property type="protein sequence ID" value="GAA4356074.1"/>
    <property type="molecule type" value="Genomic_DNA"/>
</dbReference>
<proteinExistence type="predicted"/>
<dbReference type="InterPro" id="IPR005625">
    <property type="entry name" value="PepSY-ass_TM"/>
</dbReference>
<reference evidence="3" key="1">
    <citation type="journal article" date="2019" name="Int. J. Syst. Evol. Microbiol.">
        <title>The Global Catalogue of Microorganisms (GCM) 10K type strain sequencing project: providing services to taxonomists for standard genome sequencing and annotation.</title>
        <authorList>
            <consortium name="The Broad Institute Genomics Platform"/>
            <consortium name="The Broad Institute Genome Sequencing Center for Infectious Disease"/>
            <person name="Wu L."/>
            <person name="Ma J."/>
        </authorList>
    </citation>
    <scope>NUCLEOTIDE SEQUENCE [LARGE SCALE GENOMIC DNA]</scope>
    <source>
        <strain evidence="3">JCM 17728</strain>
    </source>
</reference>
<organism evidence="2 3">
    <name type="scientific">Kangiella marina</name>
    <dbReference type="NCBI Taxonomy" id="1079178"/>
    <lineage>
        <taxon>Bacteria</taxon>
        <taxon>Pseudomonadati</taxon>
        <taxon>Pseudomonadota</taxon>
        <taxon>Gammaproteobacteria</taxon>
        <taxon>Kangiellales</taxon>
        <taxon>Kangiellaceae</taxon>
        <taxon>Kangiella</taxon>
    </lineage>
</organism>
<dbReference type="Pfam" id="PF03929">
    <property type="entry name" value="PepSY_TM"/>
    <property type="match status" value="1"/>
</dbReference>
<keyword evidence="1" id="KW-0472">Membrane</keyword>
<evidence type="ECO:0000313" key="2">
    <source>
        <dbReference type="EMBL" id="GAA4356074.1"/>
    </source>
</evidence>
<evidence type="ECO:0008006" key="4">
    <source>
        <dbReference type="Google" id="ProtNLM"/>
    </source>
</evidence>
<keyword evidence="1" id="KW-0812">Transmembrane</keyword>
<evidence type="ECO:0000313" key="3">
    <source>
        <dbReference type="Proteomes" id="UP001501011"/>
    </source>
</evidence>
<protein>
    <recommendedName>
        <fullName evidence="4">PepSY domain-containing protein</fullName>
    </recommendedName>
</protein>
<dbReference type="Proteomes" id="UP001501011">
    <property type="component" value="Unassembled WGS sequence"/>
</dbReference>
<name>A0ABP8ICY7_9GAMM</name>
<keyword evidence="3" id="KW-1185">Reference proteome</keyword>
<feature type="transmembrane region" description="Helical" evidence="1">
    <location>
        <begin position="296"/>
        <end position="321"/>
    </location>
</feature>
<dbReference type="PANTHER" id="PTHR34219">
    <property type="entry name" value="IRON-REGULATED INNER MEMBRANE PROTEIN-RELATED"/>
    <property type="match status" value="1"/>
</dbReference>
<gene>
    <name evidence="2" type="ORF">GCM10023151_03670</name>
</gene>
<comment type="caution">
    <text evidence="2">The sequence shown here is derived from an EMBL/GenBank/DDBJ whole genome shotgun (WGS) entry which is preliminary data.</text>
</comment>
<sequence>MLYKNELLEIQYTQLQNQPTASQQQALDVLTSDAVNDKAAYSFIPTDLHPWIETIDDNGARHYFSHSGDLLLSRERYGDWISWFLEFHHHLLLNDFGEELQGIFGLLTLLIFITGIIKWWPKGKWGKRVIAVTLSKPKSKKWGQTLWQSHRTLGVILCLPMMLLVLTGVGMIYYQVFNTGLNALFPQQKSTSTDYQPIIERQNTAARDLDGTMETRIRELNKVMPEVRPVMVYHNSDRLRLKQPEEWHPNGRSYVTFYPNSSRIAEITDYRNETLGTQLSQMIYPLHIAYVGGTTYFSLAVVSGLALIWITVSGVWFWLWCKNKKKYSGRKKKHP</sequence>
<feature type="transmembrane region" description="Helical" evidence="1">
    <location>
        <begin position="153"/>
        <end position="176"/>
    </location>
</feature>
<feature type="transmembrane region" description="Helical" evidence="1">
    <location>
        <begin position="100"/>
        <end position="120"/>
    </location>
</feature>
<keyword evidence="1" id="KW-1133">Transmembrane helix</keyword>
<accession>A0ABP8ICY7</accession>
<evidence type="ECO:0000256" key="1">
    <source>
        <dbReference type="SAM" id="Phobius"/>
    </source>
</evidence>